<dbReference type="PANTHER" id="PTHR45677">
    <property type="entry name" value="GLUTAMATE DECARBOXYLASE-RELATED"/>
    <property type="match status" value="1"/>
</dbReference>
<evidence type="ECO:0000256" key="6">
    <source>
        <dbReference type="RuleBase" id="RU000382"/>
    </source>
</evidence>
<reference evidence="7 8" key="1">
    <citation type="submission" date="2021-12" db="EMBL/GenBank/DDBJ databases">
        <title>Discovery of the Pendulisporaceae a myxobacterial family with distinct sporulation behavior and unique specialized metabolism.</title>
        <authorList>
            <person name="Garcia R."/>
            <person name="Popoff A."/>
            <person name="Bader C.D."/>
            <person name="Loehr J."/>
            <person name="Walesch S."/>
            <person name="Walt C."/>
            <person name="Boldt J."/>
            <person name="Bunk B."/>
            <person name="Haeckl F.J.F.P.J."/>
            <person name="Gunesch A.P."/>
            <person name="Birkelbach J."/>
            <person name="Nuebel U."/>
            <person name="Pietschmann T."/>
            <person name="Bach T."/>
            <person name="Mueller R."/>
        </authorList>
    </citation>
    <scope>NUCLEOTIDE SEQUENCE [LARGE SCALE GENOMIC DNA]</scope>
    <source>
        <strain evidence="7 8">MSr12523</strain>
    </source>
</reference>
<sequence>MDAVFSNLYQRIVGWEQGARNVPVTPRMSRREIREELAPLDFSRPYDLADLVDRVANLLEKGAVHPNHPRYFGLFNPGVRRAGIVADALVALYNPQMGGWWHAPAACEIEAHTLAHLARKIGLDPSASFATFTTGGSEANLTGVLCGLAHVFPGYAKGGVAASGNAPVFYGSDQAHDSFVKIARSTGLGEKAFRRVRSDARQRLDVDDLRAAIARDRAEGKSPFLVVATVGTTSTGAIDPVADIASLCKDEGLWLHADAAWGGIALLSEAARAHVADLALADSITWDAHKTFPVPMGAGMFFARTRAPSEAIFSVHTAYVPDAEPGTIDLYQQTIQWSRRFIGLKIFLTLAELGNAGMAKLVDHQMRMGVHLREALAGAGFRLTNDSPLPIACFAHEGRLPPAEIARRVAAEGHAWLSEVRLGNGAHWLRACITHHDTGPEDIRQLVAAVQNITSV</sequence>
<keyword evidence="4 6" id="KW-0663">Pyridoxal phosphate</keyword>
<evidence type="ECO:0000256" key="1">
    <source>
        <dbReference type="ARBA" id="ARBA00001933"/>
    </source>
</evidence>
<evidence type="ECO:0000313" key="7">
    <source>
        <dbReference type="EMBL" id="WXA97225.1"/>
    </source>
</evidence>
<keyword evidence="8" id="KW-1185">Reference proteome</keyword>
<comment type="cofactor">
    <cofactor evidence="1 6">
        <name>pyridoxal 5'-phosphate</name>
        <dbReference type="ChEBI" id="CHEBI:597326"/>
    </cofactor>
</comment>
<dbReference type="EMBL" id="CP089982">
    <property type="protein sequence ID" value="WXA97225.1"/>
    <property type="molecule type" value="Genomic_DNA"/>
</dbReference>
<dbReference type="SUPFAM" id="SSF53383">
    <property type="entry name" value="PLP-dependent transferases"/>
    <property type="match status" value="1"/>
</dbReference>
<dbReference type="Pfam" id="PF00282">
    <property type="entry name" value="Pyridoxal_deC"/>
    <property type="match status" value="1"/>
</dbReference>
<proteinExistence type="inferred from homology"/>
<name>A0ABZ2KI16_9BACT</name>
<dbReference type="InterPro" id="IPR002129">
    <property type="entry name" value="PyrdxlP-dep_de-COase"/>
</dbReference>
<evidence type="ECO:0000256" key="3">
    <source>
        <dbReference type="ARBA" id="ARBA00022793"/>
    </source>
</evidence>
<keyword evidence="3" id="KW-0210">Decarboxylase</keyword>
<accession>A0ABZ2KI16</accession>
<protein>
    <submittedName>
        <fullName evidence="7">Pyridoxal-dependent decarboxylase</fullName>
    </submittedName>
</protein>
<evidence type="ECO:0000313" key="8">
    <source>
        <dbReference type="Proteomes" id="UP001379533"/>
    </source>
</evidence>
<dbReference type="RefSeq" id="WP_394847840.1">
    <property type="nucleotide sequence ID" value="NZ_CP089982.1"/>
</dbReference>
<dbReference type="PANTHER" id="PTHR45677:SF8">
    <property type="entry name" value="CYSTEINE SULFINIC ACID DECARBOXYLASE"/>
    <property type="match status" value="1"/>
</dbReference>
<evidence type="ECO:0000256" key="5">
    <source>
        <dbReference type="ARBA" id="ARBA00023239"/>
    </source>
</evidence>
<evidence type="ECO:0000256" key="4">
    <source>
        <dbReference type="ARBA" id="ARBA00022898"/>
    </source>
</evidence>
<gene>
    <name evidence="7" type="ORF">LZC95_10300</name>
</gene>
<dbReference type="InterPro" id="IPR015424">
    <property type="entry name" value="PyrdxlP-dep_Trfase"/>
</dbReference>
<organism evidence="7 8">
    <name type="scientific">Pendulispora brunnea</name>
    <dbReference type="NCBI Taxonomy" id="2905690"/>
    <lineage>
        <taxon>Bacteria</taxon>
        <taxon>Pseudomonadati</taxon>
        <taxon>Myxococcota</taxon>
        <taxon>Myxococcia</taxon>
        <taxon>Myxococcales</taxon>
        <taxon>Sorangiineae</taxon>
        <taxon>Pendulisporaceae</taxon>
        <taxon>Pendulispora</taxon>
    </lineage>
</organism>
<dbReference type="InterPro" id="IPR015421">
    <property type="entry name" value="PyrdxlP-dep_Trfase_major"/>
</dbReference>
<evidence type="ECO:0000256" key="2">
    <source>
        <dbReference type="ARBA" id="ARBA00009533"/>
    </source>
</evidence>
<dbReference type="InterPro" id="IPR015422">
    <property type="entry name" value="PyrdxlP-dep_Trfase_small"/>
</dbReference>
<keyword evidence="5 6" id="KW-0456">Lyase</keyword>
<dbReference type="Gene3D" id="3.90.1150.10">
    <property type="entry name" value="Aspartate Aminotransferase, domain 1"/>
    <property type="match status" value="1"/>
</dbReference>
<dbReference type="Proteomes" id="UP001379533">
    <property type="component" value="Chromosome"/>
</dbReference>
<dbReference type="Gene3D" id="3.40.640.10">
    <property type="entry name" value="Type I PLP-dependent aspartate aminotransferase-like (Major domain)"/>
    <property type="match status" value="1"/>
</dbReference>
<comment type="similarity">
    <text evidence="2 6">Belongs to the group II decarboxylase family.</text>
</comment>